<dbReference type="InterPro" id="IPR036291">
    <property type="entry name" value="NAD(P)-bd_dom_sf"/>
</dbReference>
<dbReference type="PRINTS" id="PR00081">
    <property type="entry name" value="GDHRDH"/>
</dbReference>
<evidence type="ECO:0000256" key="3">
    <source>
        <dbReference type="RuleBase" id="RU000363"/>
    </source>
</evidence>
<sequence length="247" mass="25639">MPTAIVTGATSGLGVDIARRLVDDGFDVIVTGRSVERGEAVAQSIGDKATFVQADLTEDGAADRVVEAALSATGRLDVLVNNAGIDYNAKLEEAPVADIRATFETNAIAPIVMAQAAARQFIKQGEGGSIVNVTSRLASIGVPEMSVYSSSKGALKSFTIAAAVEWAPHRIRVNSVAPGMARTEMFTEWLATFDDPAGKEREVSEAVPLGRVAEPADVAHAVSYFASPGAAYITGGNIPIDGGYTAK</sequence>
<dbReference type="GO" id="GO:0016491">
    <property type="term" value="F:oxidoreductase activity"/>
    <property type="evidence" value="ECO:0007669"/>
    <property type="project" value="UniProtKB-KW"/>
</dbReference>
<dbReference type="SUPFAM" id="SSF51735">
    <property type="entry name" value="NAD(P)-binding Rossmann-fold domains"/>
    <property type="match status" value="1"/>
</dbReference>
<dbReference type="Proteomes" id="UP000195787">
    <property type="component" value="Unassembled WGS sequence"/>
</dbReference>
<dbReference type="PANTHER" id="PTHR43639:SF1">
    <property type="entry name" value="SHORT-CHAIN DEHYDROGENASE_REDUCTASE FAMILY PROTEIN"/>
    <property type="match status" value="1"/>
</dbReference>
<dbReference type="Pfam" id="PF00106">
    <property type="entry name" value="adh_short"/>
    <property type="match status" value="1"/>
</dbReference>
<evidence type="ECO:0000256" key="2">
    <source>
        <dbReference type="ARBA" id="ARBA00023002"/>
    </source>
</evidence>
<accession>A0A1R4GLL5</accession>
<dbReference type="InterPro" id="IPR002347">
    <property type="entry name" value="SDR_fam"/>
</dbReference>
<protein>
    <submittedName>
        <fullName evidence="4">Putative oxidoreductase</fullName>
    </submittedName>
</protein>
<evidence type="ECO:0000313" key="5">
    <source>
        <dbReference type="Proteomes" id="UP000195787"/>
    </source>
</evidence>
<dbReference type="RefSeq" id="WP_086992936.1">
    <property type="nucleotide sequence ID" value="NZ_FUHU01000046.1"/>
</dbReference>
<dbReference type="InterPro" id="IPR020904">
    <property type="entry name" value="Sc_DH/Rdtase_CS"/>
</dbReference>
<dbReference type="AlphaFoldDB" id="A0A1R4GLL5"/>
<dbReference type="Gene3D" id="3.40.50.720">
    <property type="entry name" value="NAD(P)-binding Rossmann-like Domain"/>
    <property type="match status" value="1"/>
</dbReference>
<keyword evidence="5" id="KW-1185">Reference proteome</keyword>
<evidence type="ECO:0000256" key="1">
    <source>
        <dbReference type="ARBA" id="ARBA00006484"/>
    </source>
</evidence>
<dbReference type="FunFam" id="3.40.50.720:FF:000084">
    <property type="entry name" value="Short-chain dehydrogenase reductase"/>
    <property type="match status" value="1"/>
</dbReference>
<dbReference type="NCBIfam" id="NF005559">
    <property type="entry name" value="PRK07231.1"/>
    <property type="match status" value="1"/>
</dbReference>
<proteinExistence type="inferred from homology"/>
<reference evidence="4 5" key="1">
    <citation type="submission" date="2017-02" db="EMBL/GenBank/DDBJ databases">
        <authorList>
            <person name="Peterson S.W."/>
        </authorList>
    </citation>
    <scope>NUCLEOTIDE SEQUENCE [LARGE SCALE GENOMIC DNA]</scope>
    <source>
        <strain evidence="4 5">LMG 22410</strain>
    </source>
</reference>
<dbReference type="EMBL" id="FUHU01000046">
    <property type="protein sequence ID" value="SJM68822.1"/>
    <property type="molecule type" value="Genomic_DNA"/>
</dbReference>
<dbReference type="PROSITE" id="PS00061">
    <property type="entry name" value="ADH_SHORT"/>
    <property type="match status" value="1"/>
</dbReference>
<comment type="similarity">
    <text evidence="1 3">Belongs to the short-chain dehydrogenases/reductases (SDR) family.</text>
</comment>
<dbReference type="PANTHER" id="PTHR43639">
    <property type="entry name" value="OXIDOREDUCTASE, SHORT-CHAIN DEHYDROGENASE/REDUCTASE FAMILY (AFU_ORTHOLOGUE AFUA_5G02870)"/>
    <property type="match status" value="1"/>
</dbReference>
<keyword evidence="2" id="KW-0560">Oxidoreductase</keyword>
<dbReference type="CDD" id="cd05233">
    <property type="entry name" value="SDR_c"/>
    <property type="match status" value="1"/>
</dbReference>
<organism evidence="4 5">
    <name type="scientific">Agrococcus casei LMG 22410</name>
    <dbReference type="NCBI Taxonomy" id="1255656"/>
    <lineage>
        <taxon>Bacteria</taxon>
        <taxon>Bacillati</taxon>
        <taxon>Actinomycetota</taxon>
        <taxon>Actinomycetes</taxon>
        <taxon>Micrococcales</taxon>
        <taxon>Microbacteriaceae</taxon>
        <taxon>Agrococcus</taxon>
    </lineage>
</organism>
<dbReference type="PRINTS" id="PR00080">
    <property type="entry name" value="SDRFAMILY"/>
</dbReference>
<dbReference type="GeneID" id="303174091"/>
<name>A0A1R4GLL5_9MICO</name>
<dbReference type="OrthoDB" id="286404at2"/>
<evidence type="ECO:0000313" key="4">
    <source>
        <dbReference type="EMBL" id="SJM68822.1"/>
    </source>
</evidence>
<gene>
    <name evidence="4" type="ORF">CZ674_12810</name>
</gene>